<feature type="domain" description="GAF" evidence="1">
    <location>
        <begin position="28"/>
        <end position="170"/>
    </location>
</feature>
<dbReference type="PANTHER" id="PTHR43102:SF2">
    <property type="entry name" value="GAF DOMAIN-CONTAINING PROTEIN"/>
    <property type="match status" value="1"/>
</dbReference>
<accession>A0A7C3PM11</accession>
<dbReference type="AlphaFoldDB" id="A0A7C3PM11"/>
<comment type="caution">
    <text evidence="2">The sequence shown here is derived from an EMBL/GenBank/DDBJ whole genome shotgun (WGS) entry which is preliminary data.</text>
</comment>
<dbReference type="SUPFAM" id="SSF55781">
    <property type="entry name" value="GAF domain-like"/>
    <property type="match status" value="1"/>
</dbReference>
<sequence length="182" mass="20808">MTMCTSSFDEYEAERLAALHEYDILDTASEPMFEELVSLAALIYQAPIALLSFIDEQRQWFKARVGKMPAQLPREMALCNFVIQFKNEVVVTDTLSDDRFSSHPLVTVEPRIRFYASIPMTNSNGYAIGALCVMDYQPRTTHSWQLDALRLLNKQAMRQVEIRLNLLSMSELIFNCSNILTG</sequence>
<organism evidence="2">
    <name type="scientific">Oscillatoriales cyanobacterium SpSt-418</name>
    <dbReference type="NCBI Taxonomy" id="2282169"/>
    <lineage>
        <taxon>Bacteria</taxon>
        <taxon>Bacillati</taxon>
        <taxon>Cyanobacteriota</taxon>
        <taxon>Cyanophyceae</taxon>
        <taxon>Oscillatoriophycideae</taxon>
        <taxon>Oscillatoriales</taxon>
    </lineage>
</organism>
<dbReference type="Pfam" id="PF01590">
    <property type="entry name" value="GAF"/>
    <property type="match status" value="1"/>
</dbReference>
<dbReference type="EMBL" id="DSRU01000401">
    <property type="protein sequence ID" value="HFN01361.1"/>
    <property type="molecule type" value="Genomic_DNA"/>
</dbReference>
<gene>
    <name evidence="2" type="ORF">ENR64_27170</name>
</gene>
<reference evidence="2" key="1">
    <citation type="journal article" date="2020" name="mSystems">
        <title>Genome- and Community-Level Interaction Insights into Carbon Utilization and Element Cycling Functions of Hydrothermarchaeota in Hydrothermal Sediment.</title>
        <authorList>
            <person name="Zhou Z."/>
            <person name="Liu Y."/>
            <person name="Xu W."/>
            <person name="Pan J."/>
            <person name="Luo Z.H."/>
            <person name="Li M."/>
        </authorList>
    </citation>
    <scope>NUCLEOTIDE SEQUENCE [LARGE SCALE GENOMIC DNA]</scope>
    <source>
        <strain evidence="2">SpSt-418</strain>
    </source>
</reference>
<proteinExistence type="predicted"/>
<protein>
    <submittedName>
        <fullName evidence="2">GAF domain-containing protein</fullName>
    </submittedName>
</protein>
<evidence type="ECO:0000313" key="2">
    <source>
        <dbReference type="EMBL" id="HFN01361.1"/>
    </source>
</evidence>
<dbReference type="SMART" id="SM00065">
    <property type="entry name" value="GAF"/>
    <property type="match status" value="1"/>
</dbReference>
<evidence type="ECO:0000259" key="1">
    <source>
        <dbReference type="SMART" id="SM00065"/>
    </source>
</evidence>
<dbReference type="Gene3D" id="3.30.450.40">
    <property type="match status" value="1"/>
</dbReference>
<dbReference type="PANTHER" id="PTHR43102">
    <property type="entry name" value="SLR1143 PROTEIN"/>
    <property type="match status" value="1"/>
</dbReference>
<dbReference type="InterPro" id="IPR029016">
    <property type="entry name" value="GAF-like_dom_sf"/>
</dbReference>
<dbReference type="InterPro" id="IPR003018">
    <property type="entry name" value="GAF"/>
</dbReference>
<name>A0A7C3PM11_9CYAN</name>